<comment type="similarity">
    <text evidence="5">Belongs to the ARTD/PARP family.</text>
</comment>
<keyword evidence="4 6" id="KW-0520">NAD</keyword>
<dbReference type="Pfam" id="PF00644">
    <property type="entry name" value="PARP"/>
    <property type="match status" value="1"/>
</dbReference>
<dbReference type="InParanoid" id="B3RSW6"/>
<dbReference type="EC" id="2.4.2.-" evidence="6"/>
<dbReference type="InterPro" id="IPR051838">
    <property type="entry name" value="ARTD_PARP"/>
</dbReference>
<dbReference type="GO" id="GO:0030968">
    <property type="term" value="P:endoplasmic reticulum unfolded protein response"/>
    <property type="evidence" value="ECO:0000318"/>
    <property type="project" value="GO_Central"/>
</dbReference>
<keyword evidence="1 6" id="KW-0328">Glycosyltransferase</keyword>
<dbReference type="PROSITE" id="PS51059">
    <property type="entry name" value="PARP_CATALYTIC"/>
    <property type="match status" value="1"/>
</dbReference>
<evidence type="ECO:0000313" key="8">
    <source>
        <dbReference type="EMBL" id="EDV27118.1"/>
    </source>
</evidence>
<dbReference type="AlphaFoldDB" id="B3RSW6"/>
<evidence type="ECO:0000256" key="1">
    <source>
        <dbReference type="ARBA" id="ARBA00022676"/>
    </source>
</evidence>
<keyword evidence="9" id="KW-1185">Reference proteome</keyword>
<dbReference type="KEGG" id="tad:TRIADDRAFT_54753"/>
<dbReference type="GO" id="GO:0043539">
    <property type="term" value="F:protein serine/threonine kinase activator activity"/>
    <property type="evidence" value="ECO:0000318"/>
    <property type="project" value="GO_Central"/>
</dbReference>
<organism evidence="8 9">
    <name type="scientific">Trichoplax adhaerens</name>
    <name type="common">Trichoplax reptans</name>
    <dbReference type="NCBI Taxonomy" id="10228"/>
    <lineage>
        <taxon>Eukaryota</taxon>
        <taxon>Metazoa</taxon>
        <taxon>Placozoa</taxon>
        <taxon>Uniplacotomia</taxon>
        <taxon>Trichoplacea</taxon>
        <taxon>Trichoplacidae</taxon>
        <taxon>Trichoplax</taxon>
    </lineage>
</organism>
<dbReference type="RefSeq" id="XP_002111114.1">
    <property type="nucleotide sequence ID" value="XM_002111078.1"/>
</dbReference>
<dbReference type="InterPro" id="IPR041400">
    <property type="entry name" value="PARP16_N"/>
</dbReference>
<dbReference type="Gene3D" id="3.90.228.10">
    <property type="match status" value="1"/>
</dbReference>
<dbReference type="OrthoDB" id="19501at2759"/>
<dbReference type="CTD" id="6751805"/>
<dbReference type="EMBL" id="DS985243">
    <property type="protein sequence ID" value="EDV27118.1"/>
    <property type="molecule type" value="Genomic_DNA"/>
</dbReference>
<keyword evidence="3" id="KW-0548">Nucleotidyltransferase</keyword>
<gene>
    <name evidence="8" type="ORF">TRIADDRAFT_54753</name>
</gene>
<dbReference type="GO" id="GO:0016779">
    <property type="term" value="F:nucleotidyltransferase activity"/>
    <property type="evidence" value="ECO:0007669"/>
    <property type="project" value="UniProtKB-KW"/>
</dbReference>
<evidence type="ECO:0000259" key="7">
    <source>
        <dbReference type="PROSITE" id="PS51059"/>
    </source>
</evidence>
<dbReference type="GO" id="GO:0019900">
    <property type="term" value="F:kinase binding"/>
    <property type="evidence" value="ECO:0000318"/>
    <property type="project" value="GO_Central"/>
</dbReference>
<dbReference type="HOGENOM" id="CLU_053263_1_0_1"/>
<dbReference type="GO" id="GO:0005635">
    <property type="term" value="C:nuclear envelope"/>
    <property type="evidence" value="ECO:0000318"/>
    <property type="project" value="GO_Central"/>
</dbReference>
<evidence type="ECO:0000256" key="2">
    <source>
        <dbReference type="ARBA" id="ARBA00022679"/>
    </source>
</evidence>
<evidence type="ECO:0000256" key="3">
    <source>
        <dbReference type="ARBA" id="ARBA00022695"/>
    </source>
</evidence>
<dbReference type="FunCoup" id="B3RSW6">
    <property type="interactions" value="385"/>
</dbReference>
<reference evidence="8 9" key="1">
    <citation type="journal article" date="2008" name="Nature">
        <title>The Trichoplax genome and the nature of placozoans.</title>
        <authorList>
            <person name="Srivastava M."/>
            <person name="Begovic E."/>
            <person name="Chapman J."/>
            <person name="Putnam N.H."/>
            <person name="Hellsten U."/>
            <person name="Kawashima T."/>
            <person name="Kuo A."/>
            <person name="Mitros T."/>
            <person name="Salamov A."/>
            <person name="Carpenter M.L."/>
            <person name="Signorovitch A.Y."/>
            <person name="Moreno M.A."/>
            <person name="Kamm K."/>
            <person name="Grimwood J."/>
            <person name="Schmutz J."/>
            <person name="Shapiro H."/>
            <person name="Grigoriev I.V."/>
            <person name="Buss L.W."/>
            <person name="Schierwater B."/>
            <person name="Dellaporta S.L."/>
            <person name="Rokhsar D.S."/>
        </authorList>
    </citation>
    <scope>NUCLEOTIDE SEQUENCE [LARGE SCALE GENOMIC DNA]</scope>
    <source>
        <strain evidence="8 9">Grell-BS-1999</strain>
    </source>
</reference>
<dbReference type="GO" id="GO:0016020">
    <property type="term" value="C:membrane"/>
    <property type="evidence" value="ECO:0000318"/>
    <property type="project" value="GO_Central"/>
</dbReference>
<proteinExistence type="inferred from homology"/>
<dbReference type="PhylomeDB" id="B3RSW6"/>
<evidence type="ECO:0000256" key="5">
    <source>
        <dbReference type="ARBA" id="ARBA00024347"/>
    </source>
</evidence>
<dbReference type="GO" id="GO:0003950">
    <property type="term" value="F:NAD+ poly-ADP-ribosyltransferase activity"/>
    <property type="evidence" value="ECO:0007669"/>
    <property type="project" value="UniProtKB-UniRule"/>
</dbReference>
<evidence type="ECO:0000313" key="9">
    <source>
        <dbReference type="Proteomes" id="UP000009022"/>
    </source>
</evidence>
<dbReference type="GO" id="GO:0071782">
    <property type="term" value="C:endoplasmic reticulum tubular network"/>
    <property type="evidence" value="ECO:0000318"/>
    <property type="project" value="GO_Central"/>
</dbReference>
<dbReference type="PANTHER" id="PTHR21328">
    <property type="entry name" value="POLY ADP-RIBOSE POLYMERASE FAMILY, MEMBER PARP"/>
    <property type="match status" value="1"/>
</dbReference>
<feature type="domain" description="PARP catalytic" evidence="7">
    <location>
        <begin position="79"/>
        <end position="227"/>
    </location>
</feature>
<evidence type="ECO:0000256" key="6">
    <source>
        <dbReference type="RuleBase" id="RU362114"/>
    </source>
</evidence>
<sequence length="227" mass="25801">MLRTKLRLTIERDRLATDLKISLFSAALRSFRFDSVLRPFPQTYIRFGEKQIDSLRESFRQIPGIGELLQEETRLSAHSIELLEWLLVEDSTFVHLKILPNTKLEELLTATGFRNGTRPSLIFDIIYKGKSSSSRFDELKSQYGSFYGFHGSGVENFFSILHVGLLSHLNNRSLFGEGTYLSTDLDVSLNFSTTGSTWDKSMIAKSISCVAVCEVIKHPRILANQNK</sequence>
<dbReference type="GeneID" id="6751805"/>
<dbReference type="STRING" id="10228.B3RSW6"/>
<dbReference type="SUPFAM" id="SSF56399">
    <property type="entry name" value="ADP-ribosylation"/>
    <property type="match status" value="1"/>
</dbReference>
<protein>
    <recommendedName>
        <fullName evidence="6">Poly [ADP-ribose] polymerase</fullName>
        <shortName evidence="6">PARP</shortName>
        <ecNumber evidence="6">2.4.2.-</ecNumber>
    </recommendedName>
</protein>
<dbReference type="InterPro" id="IPR012317">
    <property type="entry name" value="Poly(ADP-ribose)pol_cat_dom"/>
</dbReference>
<dbReference type="OMA" id="ICEVIDH"/>
<evidence type="ECO:0000256" key="4">
    <source>
        <dbReference type="ARBA" id="ARBA00023027"/>
    </source>
</evidence>
<accession>B3RSW6</accession>
<keyword evidence="2 6" id="KW-0808">Transferase</keyword>
<dbReference type="eggNOG" id="ENOG502QPKE">
    <property type="taxonomic scope" value="Eukaryota"/>
</dbReference>
<dbReference type="Proteomes" id="UP000009022">
    <property type="component" value="Unassembled WGS sequence"/>
</dbReference>
<dbReference type="Pfam" id="PF18084">
    <property type="entry name" value="ARTD15_N"/>
    <property type="match status" value="1"/>
</dbReference>
<name>B3RSW6_TRIAD</name>